<comment type="function">
    <text evidence="6">Transcription factor. Interacts specifically with the W box (5'-(T)TGAC[CT]-3'), a frequently occurring elicitor-responsive cis-acting element.</text>
</comment>
<reference evidence="10 11" key="1">
    <citation type="submission" date="2016-09" db="EMBL/GenBank/DDBJ databases">
        <title>The draft genome of Dichanthelium oligosanthes: A C3 panicoid grass species.</title>
        <authorList>
            <person name="Studer A.J."/>
            <person name="Schnable J.C."/>
            <person name="Brutnell T.P."/>
        </authorList>
    </citation>
    <scope>NUCLEOTIDE SEQUENCE [LARGE SCALE GENOMIC DNA]</scope>
    <source>
        <strain evidence="11">cv. Kellogg 1175</strain>
        <tissue evidence="10">Leaf</tissue>
    </source>
</reference>
<evidence type="ECO:0000256" key="8">
    <source>
        <dbReference type="SAM" id="MobiDB-lite"/>
    </source>
</evidence>
<keyword evidence="5" id="KW-0539">Nucleus</keyword>
<dbReference type="STRING" id="888268.A0A1E5W4D5"/>
<sequence length="417" mass="45495">MDMAAVAGTAQGDLADVVARAGAMAPPPPSTSHRAPPPSAAAADHMSSAAMAGQIMLPYEEEPRPASIACRDAVMFQAPSIVVDPCLSSSATAPRGGYWLPPQQQLAVQISQHAACYGHDVATAGDAATDVDGDEAMMRISPAAHQIMKRKHERQLHIKSFVPERNSMMVYIFLGDLVILFKRFAYIHIWCRKNEVKKVVCIPALPPTSSRPGGGEVIPSDLWAWRKYGQKPIKGSPYPRGYYRCSSSKGCMARKQVERSRSDPNMLVITYTAEHNHPWPMQRNVLAGYSRPHTHTSTNCKKKNNCRVDPTNSTSSTSKNINYYSEHNAVASGNLECPQTTDMMEGNAAAAAYVAYTVGALADEEGVAMHQPMSCNSIQQPAADEVFAELEELEPSNNPENNAGIYSRGVSYEWHKF</sequence>
<evidence type="ECO:0000313" key="11">
    <source>
        <dbReference type="Proteomes" id="UP000095767"/>
    </source>
</evidence>
<evidence type="ECO:0000256" key="7">
    <source>
        <dbReference type="ARBA" id="ARBA00060761"/>
    </source>
</evidence>
<protein>
    <submittedName>
        <fullName evidence="10">Putative WRKY transcription factor 35</fullName>
    </submittedName>
</protein>
<dbReference type="InterPro" id="IPR003657">
    <property type="entry name" value="WRKY_dom"/>
</dbReference>
<comment type="caution">
    <text evidence="10">The sequence shown here is derived from an EMBL/GenBank/DDBJ whole genome shotgun (WGS) entry which is preliminary data.</text>
</comment>
<dbReference type="PROSITE" id="PS50811">
    <property type="entry name" value="WRKY"/>
    <property type="match status" value="1"/>
</dbReference>
<comment type="subcellular location">
    <subcellularLocation>
        <location evidence="1">Nucleus</location>
    </subcellularLocation>
</comment>
<gene>
    <name evidence="10" type="ORF">BAE44_0006807</name>
</gene>
<dbReference type="AlphaFoldDB" id="A0A1E5W4D5"/>
<keyword evidence="2" id="KW-0805">Transcription regulation</keyword>
<dbReference type="InterPro" id="IPR044810">
    <property type="entry name" value="WRKY_plant"/>
</dbReference>
<feature type="region of interest" description="Disordered" evidence="8">
    <location>
        <begin position="22"/>
        <end position="42"/>
    </location>
</feature>
<proteinExistence type="inferred from homology"/>
<dbReference type="InterPro" id="IPR036576">
    <property type="entry name" value="WRKY_dom_sf"/>
</dbReference>
<dbReference type="SMART" id="SM00774">
    <property type="entry name" value="WRKY"/>
    <property type="match status" value="1"/>
</dbReference>
<organism evidence="10 11">
    <name type="scientific">Dichanthelium oligosanthes</name>
    <dbReference type="NCBI Taxonomy" id="888268"/>
    <lineage>
        <taxon>Eukaryota</taxon>
        <taxon>Viridiplantae</taxon>
        <taxon>Streptophyta</taxon>
        <taxon>Embryophyta</taxon>
        <taxon>Tracheophyta</taxon>
        <taxon>Spermatophyta</taxon>
        <taxon>Magnoliopsida</taxon>
        <taxon>Liliopsida</taxon>
        <taxon>Poales</taxon>
        <taxon>Poaceae</taxon>
        <taxon>PACMAD clade</taxon>
        <taxon>Panicoideae</taxon>
        <taxon>Panicodae</taxon>
        <taxon>Paniceae</taxon>
        <taxon>Dichantheliinae</taxon>
        <taxon>Dichanthelium</taxon>
    </lineage>
</organism>
<dbReference type="PANTHER" id="PTHR32096:SF28">
    <property type="entry name" value="OS03G0855100 PROTEIN"/>
    <property type="match status" value="1"/>
</dbReference>
<dbReference type="Gene3D" id="2.20.25.80">
    <property type="entry name" value="WRKY domain"/>
    <property type="match status" value="1"/>
</dbReference>
<dbReference type="GO" id="GO:0005634">
    <property type="term" value="C:nucleus"/>
    <property type="evidence" value="ECO:0007669"/>
    <property type="project" value="UniProtKB-SubCell"/>
</dbReference>
<evidence type="ECO:0000256" key="6">
    <source>
        <dbReference type="ARBA" id="ARBA00059805"/>
    </source>
</evidence>
<evidence type="ECO:0000256" key="3">
    <source>
        <dbReference type="ARBA" id="ARBA00023125"/>
    </source>
</evidence>
<keyword evidence="3" id="KW-0238">DNA-binding</keyword>
<dbReference type="SUPFAM" id="SSF118290">
    <property type="entry name" value="WRKY DNA-binding domain"/>
    <property type="match status" value="1"/>
</dbReference>
<evidence type="ECO:0000256" key="2">
    <source>
        <dbReference type="ARBA" id="ARBA00023015"/>
    </source>
</evidence>
<name>A0A1E5W4D5_9POAL</name>
<evidence type="ECO:0000256" key="5">
    <source>
        <dbReference type="ARBA" id="ARBA00023242"/>
    </source>
</evidence>
<dbReference type="GO" id="GO:0003700">
    <property type="term" value="F:DNA-binding transcription factor activity"/>
    <property type="evidence" value="ECO:0007669"/>
    <property type="project" value="InterPro"/>
</dbReference>
<evidence type="ECO:0000256" key="4">
    <source>
        <dbReference type="ARBA" id="ARBA00023163"/>
    </source>
</evidence>
<feature type="region of interest" description="Disordered" evidence="8">
    <location>
        <begin position="292"/>
        <end position="319"/>
    </location>
</feature>
<evidence type="ECO:0000259" key="9">
    <source>
        <dbReference type="PROSITE" id="PS50811"/>
    </source>
</evidence>
<dbReference type="EMBL" id="LWDX02021901">
    <property type="protein sequence ID" value="OEL32175.1"/>
    <property type="molecule type" value="Genomic_DNA"/>
</dbReference>
<keyword evidence="11" id="KW-1185">Reference proteome</keyword>
<dbReference type="OrthoDB" id="1937086at2759"/>
<evidence type="ECO:0000313" key="10">
    <source>
        <dbReference type="EMBL" id="OEL32175.1"/>
    </source>
</evidence>
<dbReference type="Proteomes" id="UP000095767">
    <property type="component" value="Unassembled WGS sequence"/>
</dbReference>
<feature type="domain" description="WRKY" evidence="9">
    <location>
        <begin position="214"/>
        <end position="280"/>
    </location>
</feature>
<comment type="similarity">
    <text evidence="7">Belongs to the WRKY group II-e family.</text>
</comment>
<accession>A0A1E5W4D5</accession>
<dbReference type="FunFam" id="2.20.25.80:FF:000005">
    <property type="entry name" value="probable WRKY transcription factor 14"/>
    <property type="match status" value="1"/>
</dbReference>
<dbReference type="Pfam" id="PF03106">
    <property type="entry name" value="WRKY"/>
    <property type="match status" value="1"/>
</dbReference>
<evidence type="ECO:0000256" key="1">
    <source>
        <dbReference type="ARBA" id="ARBA00004123"/>
    </source>
</evidence>
<feature type="compositionally biased region" description="Pro residues" evidence="8">
    <location>
        <begin position="25"/>
        <end position="39"/>
    </location>
</feature>
<dbReference type="GO" id="GO:0000976">
    <property type="term" value="F:transcription cis-regulatory region binding"/>
    <property type="evidence" value="ECO:0007669"/>
    <property type="project" value="TreeGrafter"/>
</dbReference>
<keyword evidence="4" id="KW-0804">Transcription</keyword>
<dbReference type="PANTHER" id="PTHR32096">
    <property type="entry name" value="WRKY TRANSCRIPTION FACTOR 30-RELATED-RELATED"/>
    <property type="match status" value="1"/>
</dbReference>